<accession>A0A5E7BF63</accession>
<feature type="transmembrane region" description="Helical" evidence="1">
    <location>
        <begin position="881"/>
        <end position="900"/>
    </location>
</feature>
<feature type="transmembrane region" description="Helical" evidence="1">
    <location>
        <begin position="523"/>
        <end position="543"/>
    </location>
</feature>
<dbReference type="PANTHER" id="PTHR32063:SF64">
    <property type="entry name" value="ACRB_ACRD_ACRF FAMILY PROTEIN"/>
    <property type="match status" value="1"/>
</dbReference>
<reference evidence="2 3" key="1">
    <citation type="submission" date="2019-09" db="EMBL/GenBank/DDBJ databases">
        <authorList>
            <person name="Chandra G."/>
            <person name="Truman W A."/>
        </authorList>
    </citation>
    <scope>NUCLEOTIDE SEQUENCE [LARGE SCALE GENOMIC DNA]</scope>
    <source>
        <strain evidence="2">PS691</strain>
    </source>
</reference>
<evidence type="ECO:0000256" key="1">
    <source>
        <dbReference type="SAM" id="Phobius"/>
    </source>
</evidence>
<dbReference type="AlphaFoldDB" id="A0A5E7BF63"/>
<dbReference type="Gene3D" id="3.30.70.1320">
    <property type="entry name" value="Multidrug efflux transporter AcrB pore domain like"/>
    <property type="match status" value="1"/>
</dbReference>
<dbReference type="GO" id="GO:0005886">
    <property type="term" value="C:plasma membrane"/>
    <property type="evidence" value="ECO:0007669"/>
    <property type="project" value="TreeGrafter"/>
</dbReference>
<evidence type="ECO:0000313" key="3">
    <source>
        <dbReference type="Proteomes" id="UP000337909"/>
    </source>
</evidence>
<dbReference type="PANTHER" id="PTHR32063">
    <property type="match status" value="1"/>
</dbReference>
<dbReference type="PRINTS" id="PR00702">
    <property type="entry name" value="ACRIFLAVINRP"/>
</dbReference>
<dbReference type="SUPFAM" id="SSF82693">
    <property type="entry name" value="Multidrug efflux transporter AcrB pore domain, PN1, PN2, PC1 and PC2 subdomains"/>
    <property type="match status" value="3"/>
</dbReference>
<proteinExistence type="predicted"/>
<feature type="transmembrane region" description="Helical" evidence="1">
    <location>
        <begin position="434"/>
        <end position="454"/>
    </location>
</feature>
<dbReference type="Gene3D" id="3.30.70.1440">
    <property type="entry name" value="Multidrug efflux transporter AcrB pore domain"/>
    <property type="match status" value="1"/>
</dbReference>
<evidence type="ECO:0000313" key="2">
    <source>
        <dbReference type="EMBL" id="VVN84301.1"/>
    </source>
</evidence>
<feature type="transmembrane region" description="Helical" evidence="1">
    <location>
        <begin position="466"/>
        <end position="493"/>
    </location>
</feature>
<dbReference type="SUPFAM" id="SSF82714">
    <property type="entry name" value="Multidrug efflux transporter AcrB TolC docking domain, DN and DC subdomains"/>
    <property type="match status" value="2"/>
</dbReference>
<feature type="transmembrane region" description="Helical" evidence="1">
    <location>
        <begin position="333"/>
        <end position="355"/>
    </location>
</feature>
<protein>
    <submittedName>
        <fullName evidence="2">Cobalt-zinc-cadmium resistance protein CzcA</fullName>
    </submittedName>
</protein>
<dbReference type="InterPro" id="IPR027463">
    <property type="entry name" value="AcrB_DN_DC_subdom"/>
</dbReference>
<feature type="transmembrane region" description="Helical" evidence="1">
    <location>
        <begin position="361"/>
        <end position="380"/>
    </location>
</feature>
<dbReference type="GO" id="GO:0042910">
    <property type="term" value="F:xenobiotic transmembrane transporter activity"/>
    <property type="evidence" value="ECO:0007669"/>
    <property type="project" value="TreeGrafter"/>
</dbReference>
<keyword evidence="1" id="KW-1133">Transmembrane helix</keyword>
<dbReference type="Proteomes" id="UP000337909">
    <property type="component" value="Unassembled WGS sequence"/>
</dbReference>
<feature type="transmembrane region" description="Helical" evidence="1">
    <location>
        <begin position="982"/>
        <end position="1006"/>
    </location>
</feature>
<feature type="transmembrane region" description="Helical" evidence="1">
    <location>
        <begin position="906"/>
        <end position="929"/>
    </location>
</feature>
<name>A0A5E7BF63_PSEFL</name>
<dbReference type="Pfam" id="PF00873">
    <property type="entry name" value="ACR_tran"/>
    <property type="match status" value="1"/>
</dbReference>
<dbReference type="OrthoDB" id="9757940at2"/>
<keyword evidence="1" id="KW-0472">Membrane</keyword>
<organism evidence="2 3">
    <name type="scientific">Pseudomonas fluorescens</name>
    <dbReference type="NCBI Taxonomy" id="294"/>
    <lineage>
        <taxon>Bacteria</taxon>
        <taxon>Pseudomonadati</taxon>
        <taxon>Pseudomonadota</taxon>
        <taxon>Gammaproteobacteria</taxon>
        <taxon>Pseudomonadales</taxon>
        <taxon>Pseudomonadaceae</taxon>
        <taxon>Pseudomonas</taxon>
    </lineage>
</organism>
<gene>
    <name evidence="2" type="primary">czcA_1</name>
    <name evidence="2" type="ORF">PS691_01341</name>
</gene>
<sequence length="1017" mass="112132">MKGSFNLSEWAIKHQSFVWYLMFVALLMGVFSYLNLGREEDPSFTIKTMVIQSRWPGATQEETLKQVTDRIEKKLEELDSLDYVKSYTRPGESTVFVYLRDTTSAKDIPEIWYQVRKKIDDIRGTFPPGLQGPAFNDEFGDVYGSVYAFTADGLTMRQLRDYVEQVRAEIHEVPNLGKVEMIGEQDEVLYLNFSTRKLAALGIDQGQVVQSLQSQNAVTPAGVIEAGPERISVRTSGQFASEKDLANVNLRLNDRFYRLADVAEISRGYVDPATPMFRFNGQPAIGLAIAMKKGGNIQDFGSALHKRMQDLTADLPVGIGVHKVSDQAEVVEVAVGGFTRALFEAVVIVLIVSFVSLGVRAGLVVACSIPLVLAMVFVFMEYSGITMQRISLGALIIALGLLVDDAMITVEMMVTRLEKGETKEQAATFAYTSTAFPMLTGTLVTVAGFVPIGLNASSAGEYTFTLFAVIAVAMLVSWIVAVLFAPVIGVHILSTNVKPHSAEPGRIGRAFNGGLLWSLRNRWWAIGITVLLFVLAVFSMGFVQNQFFPSSDRPEILVDLNLPQNASINETRLAVDRLEATLKDDPDILRWSTYIGEGAIRFYLPLDQQLQNPYYAQLVIVSKGLEERTALMQRLDKRLREDFVGVGSFVQALEMGPPVGRPIQYRISGKDIDQVRKHAIDLATMLDNNSHIGEMIYDWNEPGKVLRIDIAQDKARQLGLSSEDVANLMNSIVSGVSVTQVHDDIYLIKVVGRAEDAERGSPETLQNLQILTPGGTSIPLLAFASVRYELEQPLVWRRDRKPTITIKAAVRDEIQPTDLVKQLKPDIDKFAAALPVGYSVETGGTVEESSKAQGPIAKVVPLMLFLMATFLMIQLHSVQKLFLVASVAPLGLIGVVLALIPTGTPMGFVAILGILALIGIIIRNSVILVTQIEEYERDGFAPWDAVVQATEHRRRPILLTAAAASLGMIPIAREVFWGPMAYAMIGGIIIATLLTLLFLPALYVAWYKIREPKKEAQ</sequence>
<keyword evidence="1" id="KW-0812">Transmembrane</keyword>
<dbReference type="Gene3D" id="3.30.70.1430">
    <property type="entry name" value="Multidrug efflux transporter AcrB pore domain"/>
    <property type="match status" value="2"/>
</dbReference>
<dbReference type="EMBL" id="CABVHQ010000009">
    <property type="protein sequence ID" value="VVN84301.1"/>
    <property type="molecule type" value="Genomic_DNA"/>
</dbReference>
<dbReference type="Gene3D" id="3.30.2090.10">
    <property type="entry name" value="Multidrug efflux transporter AcrB TolC docking domain, DN and DC subdomains"/>
    <property type="match status" value="2"/>
</dbReference>
<dbReference type="SUPFAM" id="SSF82866">
    <property type="entry name" value="Multidrug efflux transporter AcrB transmembrane domain"/>
    <property type="match status" value="2"/>
</dbReference>
<feature type="transmembrane region" description="Helical" evidence="1">
    <location>
        <begin position="392"/>
        <end position="414"/>
    </location>
</feature>
<feature type="transmembrane region" description="Helical" evidence="1">
    <location>
        <begin position="17"/>
        <end position="36"/>
    </location>
</feature>
<dbReference type="RefSeq" id="WP_150641407.1">
    <property type="nucleotide sequence ID" value="NZ_CABVHQ010000009.1"/>
</dbReference>
<feature type="transmembrane region" description="Helical" evidence="1">
    <location>
        <begin position="957"/>
        <end position="976"/>
    </location>
</feature>
<dbReference type="InterPro" id="IPR001036">
    <property type="entry name" value="Acrflvin-R"/>
</dbReference>
<dbReference type="Gene3D" id="1.20.1640.10">
    <property type="entry name" value="Multidrug efflux transporter AcrB transmembrane domain"/>
    <property type="match status" value="2"/>
</dbReference>